<accession>A0A1N6DSU4</accession>
<evidence type="ECO:0008006" key="3">
    <source>
        <dbReference type="Google" id="ProtNLM"/>
    </source>
</evidence>
<dbReference type="Proteomes" id="UP000184699">
    <property type="component" value="Unassembled WGS sequence"/>
</dbReference>
<evidence type="ECO:0000313" key="2">
    <source>
        <dbReference type="Proteomes" id="UP000184699"/>
    </source>
</evidence>
<dbReference type="AlphaFoldDB" id="A0A1N6DSU4"/>
<dbReference type="STRING" id="232089.SAMN05443544_0694"/>
<gene>
    <name evidence="1" type="ORF">SAMN05443544_0694</name>
</gene>
<proteinExistence type="predicted"/>
<sequence length="203" mass="22362">MSQHVRMAKLPNVLSTDDLSLAELCAARIDGELMPIDEGWAPVDEPDLPSLRAAAIALRAPRSLVIERRSAAWVHGALTAPPAVAQFCVPRTARVASVSGPRLLVREVAIEPDEIVEYRRARCTTPVRTGFDLLREPAEADDEVEAIVTSLCGDDAELPRALRRRLEASTRMPHRGLALHRLVRVEAMLADERRREGAGVSRR</sequence>
<dbReference type="EMBL" id="FSRJ01000001">
    <property type="protein sequence ID" value="SIN73859.1"/>
    <property type="molecule type" value="Genomic_DNA"/>
</dbReference>
<protein>
    <recommendedName>
        <fullName evidence="3">AbiEi antitoxin C-terminal domain-containing protein</fullName>
    </recommendedName>
</protein>
<evidence type="ECO:0000313" key="1">
    <source>
        <dbReference type="EMBL" id="SIN73859.1"/>
    </source>
</evidence>
<organism evidence="1 2">
    <name type="scientific">Agromyces cerinus subsp. cerinus</name>
    <dbReference type="NCBI Taxonomy" id="232089"/>
    <lineage>
        <taxon>Bacteria</taxon>
        <taxon>Bacillati</taxon>
        <taxon>Actinomycetota</taxon>
        <taxon>Actinomycetes</taxon>
        <taxon>Micrococcales</taxon>
        <taxon>Microbacteriaceae</taxon>
        <taxon>Agromyces</taxon>
    </lineage>
</organism>
<name>A0A1N6DSU4_9MICO</name>
<reference evidence="2" key="1">
    <citation type="submission" date="2016-11" db="EMBL/GenBank/DDBJ databases">
        <authorList>
            <person name="Varghese N."/>
            <person name="Submissions S."/>
        </authorList>
    </citation>
    <scope>NUCLEOTIDE SEQUENCE [LARGE SCALE GENOMIC DNA]</scope>
    <source>
        <strain evidence="2">DSM 8595</strain>
    </source>
</reference>
<keyword evidence="2" id="KW-1185">Reference proteome</keyword>